<dbReference type="Proteomes" id="UP001597286">
    <property type="component" value="Unassembled WGS sequence"/>
</dbReference>
<dbReference type="EMBL" id="JBHUFB010000022">
    <property type="protein sequence ID" value="MFD1815707.1"/>
    <property type="molecule type" value="Genomic_DNA"/>
</dbReference>
<evidence type="ECO:0000256" key="3">
    <source>
        <dbReference type="ARBA" id="ARBA00022833"/>
    </source>
</evidence>
<name>A0ABW4PB02_9NOCA</name>
<evidence type="ECO:0000313" key="7">
    <source>
        <dbReference type="EMBL" id="MFD1815707.1"/>
    </source>
</evidence>
<dbReference type="InterPro" id="IPR011032">
    <property type="entry name" value="GroES-like_sf"/>
</dbReference>
<proteinExistence type="inferred from homology"/>
<evidence type="ECO:0000313" key="8">
    <source>
        <dbReference type="Proteomes" id="UP001597286"/>
    </source>
</evidence>
<comment type="caution">
    <text evidence="7">The sequence shown here is derived from an EMBL/GenBank/DDBJ whole genome shotgun (WGS) entry which is preliminary data.</text>
</comment>
<accession>A0ABW4PB02</accession>
<sequence>MIALAVIDPDRRLTVTTSTVPEPGHGEVTVDVAYNGVCGSDLHLLFDPPDPLVGHVLGHEFSGVVRATGEGVTGWAPGDRVVILPIDACGTCQACTSGGDSAVCVTGLAGGPGIGRPGGLAATVAVPTAMLHRVPDDLGLRDAALTEPLAVAMRGVAHAGVQAGDTVVVAGAGPIGLLTVEALHARGIDRILVVEPNPERRDRGARFGVDVCSPEDAPAAAAGLDDPNVRAVIECTGHPSVVDLGVNLLGYGGRLVVVGVHSAPAPVHLLAMSLKEVIVVGSTAYSTADFAAALDALAAGLVDTDALITSVVGLPDANAKVAELHGGSSSDVKVLISHGLAE</sequence>
<protein>
    <submittedName>
        <fullName evidence="7">Zinc-binding dehydrogenase</fullName>
    </submittedName>
</protein>
<dbReference type="Gene3D" id="3.90.180.10">
    <property type="entry name" value="Medium-chain alcohol dehydrogenases, catalytic domain"/>
    <property type="match status" value="1"/>
</dbReference>
<comment type="similarity">
    <text evidence="5">Belongs to the zinc-containing alcohol dehydrogenase family.</text>
</comment>
<keyword evidence="3 5" id="KW-0862">Zinc</keyword>
<dbReference type="PANTHER" id="PTHR43401:SF2">
    <property type="entry name" value="L-THREONINE 3-DEHYDROGENASE"/>
    <property type="match status" value="1"/>
</dbReference>
<evidence type="ECO:0000256" key="2">
    <source>
        <dbReference type="ARBA" id="ARBA00022723"/>
    </source>
</evidence>
<dbReference type="Pfam" id="PF00107">
    <property type="entry name" value="ADH_zinc_N"/>
    <property type="match status" value="1"/>
</dbReference>
<dbReference type="InterPro" id="IPR036291">
    <property type="entry name" value="NAD(P)-bd_dom_sf"/>
</dbReference>
<dbReference type="PANTHER" id="PTHR43401">
    <property type="entry name" value="L-THREONINE 3-DEHYDROGENASE"/>
    <property type="match status" value="1"/>
</dbReference>
<evidence type="ECO:0000256" key="1">
    <source>
        <dbReference type="ARBA" id="ARBA00001947"/>
    </source>
</evidence>
<dbReference type="Pfam" id="PF08240">
    <property type="entry name" value="ADH_N"/>
    <property type="match status" value="1"/>
</dbReference>
<dbReference type="InterPro" id="IPR020843">
    <property type="entry name" value="ER"/>
</dbReference>
<dbReference type="PROSITE" id="PS00059">
    <property type="entry name" value="ADH_ZINC"/>
    <property type="match status" value="1"/>
</dbReference>
<gene>
    <name evidence="7" type="ORF">ACFSJG_26120</name>
</gene>
<dbReference type="RefSeq" id="WP_378488163.1">
    <property type="nucleotide sequence ID" value="NZ_JBHUFB010000022.1"/>
</dbReference>
<evidence type="ECO:0000259" key="6">
    <source>
        <dbReference type="SMART" id="SM00829"/>
    </source>
</evidence>
<dbReference type="InterPro" id="IPR050129">
    <property type="entry name" value="Zn_alcohol_dh"/>
</dbReference>
<dbReference type="SUPFAM" id="SSF51735">
    <property type="entry name" value="NAD(P)-binding Rossmann-fold domains"/>
    <property type="match status" value="1"/>
</dbReference>
<dbReference type="InterPro" id="IPR013149">
    <property type="entry name" value="ADH-like_C"/>
</dbReference>
<feature type="domain" description="Enoyl reductase (ER)" evidence="6">
    <location>
        <begin position="8"/>
        <end position="302"/>
    </location>
</feature>
<dbReference type="SMART" id="SM00829">
    <property type="entry name" value="PKS_ER"/>
    <property type="match status" value="1"/>
</dbReference>
<keyword evidence="2 5" id="KW-0479">Metal-binding</keyword>
<keyword evidence="4" id="KW-0560">Oxidoreductase</keyword>
<dbReference type="SUPFAM" id="SSF50129">
    <property type="entry name" value="GroES-like"/>
    <property type="match status" value="1"/>
</dbReference>
<dbReference type="InterPro" id="IPR002328">
    <property type="entry name" value="ADH_Zn_CS"/>
</dbReference>
<dbReference type="InterPro" id="IPR013154">
    <property type="entry name" value="ADH-like_N"/>
</dbReference>
<evidence type="ECO:0000256" key="5">
    <source>
        <dbReference type="RuleBase" id="RU361277"/>
    </source>
</evidence>
<reference evidence="8" key="1">
    <citation type="journal article" date="2019" name="Int. J. Syst. Evol. Microbiol.">
        <title>The Global Catalogue of Microorganisms (GCM) 10K type strain sequencing project: providing services to taxonomists for standard genome sequencing and annotation.</title>
        <authorList>
            <consortium name="The Broad Institute Genomics Platform"/>
            <consortium name="The Broad Institute Genome Sequencing Center for Infectious Disease"/>
            <person name="Wu L."/>
            <person name="Ma J."/>
        </authorList>
    </citation>
    <scope>NUCLEOTIDE SEQUENCE [LARGE SCALE GENOMIC DNA]</scope>
    <source>
        <strain evidence="8">DT72</strain>
    </source>
</reference>
<comment type="cofactor">
    <cofactor evidence="1 5">
        <name>Zn(2+)</name>
        <dbReference type="ChEBI" id="CHEBI:29105"/>
    </cofactor>
</comment>
<evidence type="ECO:0000256" key="4">
    <source>
        <dbReference type="ARBA" id="ARBA00023002"/>
    </source>
</evidence>
<organism evidence="7 8">
    <name type="scientific">Rhodococcus gannanensis</name>
    <dbReference type="NCBI Taxonomy" id="1960308"/>
    <lineage>
        <taxon>Bacteria</taxon>
        <taxon>Bacillati</taxon>
        <taxon>Actinomycetota</taxon>
        <taxon>Actinomycetes</taxon>
        <taxon>Mycobacteriales</taxon>
        <taxon>Nocardiaceae</taxon>
        <taxon>Rhodococcus</taxon>
    </lineage>
</organism>
<dbReference type="Gene3D" id="3.40.50.720">
    <property type="entry name" value="NAD(P)-binding Rossmann-like Domain"/>
    <property type="match status" value="1"/>
</dbReference>
<keyword evidence="8" id="KW-1185">Reference proteome</keyword>